<dbReference type="STRING" id="119224.AKK44_06740"/>
<keyword evidence="1" id="KW-0812">Transmembrane</keyword>
<name>A0A0P6S4G7_9STRE</name>
<dbReference type="EMBL" id="LHQM01000030">
    <property type="protein sequence ID" value="KPJ22077.1"/>
    <property type="molecule type" value="Genomic_DNA"/>
</dbReference>
<feature type="transmembrane region" description="Helical" evidence="1">
    <location>
        <begin position="425"/>
        <end position="443"/>
    </location>
</feature>
<gene>
    <name evidence="2" type="ORF">AKK44_06740</name>
</gene>
<feature type="transmembrane region" description="Helical" evidence="1">
    <location>
        <begin position="134"/>
        <end position="156"/>
    </location>
</feature>
<dbReference type="Proteomes" id="UP000049578">
    <property type="component" value="Unassembled WGS sequence"/>
</dbReference>
<feature type="transmembrane region" description="Helical" evidence="1">
    <location>
        <begin position="168"/>
        <end position="190"/>
    </location>
</feature>
<proteinExistence type="predicted"/>
<accession>A0A0P6S4G7</accession>
<feature type="transmembrane region" description="Helical" evidence="1">
    <location>
        <begin position="389"/>
        <end position="410"/>
    </location>
</feature>
<feature type="transmembrane region" description="Helical" evidence="1">
    <location>
        <begin position="239"/>
        <end position="264"/>
    </location>
</feature>
<sequence>MFSYLLILLIYADLTRLPITILSLLLLLGFLLISFKPKGLGKATALIIITLGGASALLSPVYDVPDESAHFQRSLFLSEGDVNLSNNPSQLLQSSDFQEFDKNLGKPLPLTNLDKIKHSHKEIPNPRLTITNSYYILGYIPQAIGLTIGNALNINLKTSFILGRLLNVICYALIVFLAIKIAGALGQIIAVSALLPMNIYLAGSFSQDPVGIGIMLLIAALFCHIYLSEKAIGFKPFLAFILLCASLITIKLPFMLLTFLIVFIPNKKFDFGRYPVWLVKFVAIVLVCLGTIFWGQLYSEVVNVNYMQLDTLSNVDAVRQIKSVINKPLTYFPVIMREIVMRIIYPANINLFGRLTYGPTFLIAYQILFLGLVVLNNAHKITMNIMSRFALALVILGLFTGAVLAMYLTWTPVGSRVVEGMQDRYSLGVVVFMLILMVSNNKLFKQCQDMLSDRIILNLSICWIYTMLLSTLAHYYTF</sequence>
<reference evidence="2 3" key="1">
    <citation type="submission" date="2015-08" db="EMBL/GenBank/DDBJ databases">
        <title>Genome sequence of Streptococcus phocae subsp. phocae ATCC 51973T isolated from liver specimen obtained from seal.</title>
        <authorList>
            <person name="Avendano-Herrera R."/>
        </authorList>
    </citation>
    <scope>NUCLEOTIDE SEQUENCE [LARGE SCALE GENOMIC DNA]</scope>
    <source>
        <strain evidence="2 3">ATCC 51973</strain>
    </source>
</reference>
<keyword evidence="1" id="KW-0472">Membrane</keyword>
<dbReference type="InterPro" id="IPR018674">
    <property type="entry name" value="DUF2142_membrane"/>
</dbReference>
<keyword evidence="1" id="KW-1133">Transmembrane helix</keyword>
<evidence type="ECO:0000313" key="2">
    <source>
        <dbReference type="EMBL" id="KPJ22077.1"/>
    </source>
</evidence>
<feature type="transmembrane region" description="Helical" evidence="1">
    <location>
        <begin position="455"/>
        <end position="476"/>
    </location>
</feature>
<evidence type="ECO:0000256" key="1">
    <source>
        <dbReference type="SAM" id="Phobius"/>
    </source>
</evidence>
<feature type="transmembrane region" description="Helical" evidence="1">
    <location>
        <begin position="329"/>
        <end position="345"/>
    </location>
</feature>
<feature type="transmembrane region" description="Helical" evidence="1">
    <location>
        <begin position="276"/>
        <end position="298"/>
    </location>
</feature>
<evidence type="ECO:0008006" key="4">
    <source>
        <dbReference type="Google" id="ProtNLM"/>
    </source>
</evidence>
<dbReference type="Pfam" id="PF09913">
    <property type="entry name" value="DUF2142"/>
    <property type="match status" value="1"/>
</dbReference>
<dbReference type="PATRIC" id="fig|119224.3.peg.1084"/>
<protein>
    <recommendedName>
        <fullName evidence="4">Beta-carotene 15,15'-monooxygenase</fullName>
    </recommendedName>
</protein>
<comment type="caution">
    <text evidence="2">The sequence shown here is derived from an EMBL/GenBank/DDBJ whole genome shotgun (WGS) entry which is preliminary data.</text>
</comment>
<dbReference type="AlphaFoldDB" id="A0A0P6S4G7"/>
<feature type="transmembrane region" description="Helical" evidence="1">
    <location>
        <begin position="6"/>
        <end position="33"/>
    </location>
</feature>
<evidence type="ECO:0000313" key="3">
    <source>
        <dbReference type="Proteomes" id="UP000049578"/>
    </source>
</evidence>
<feature type="transmembrane region" description="Helical" evidence="1">
    <location>
        <begin position="357"/>
        <end position="377"/>
    </location>
</feature>
<feature type="transmembrane region" description="Helical" evidence="1">
    <location>
        <begin position="45"/>
        <end position="62"/>
    </location>
</feature>
<organism evidence="2 3">
    <name type="scientific">Streptococcus phocae</name>
    <dbReference type="NCBI Taxonomy" id="119224"/>
    <lineage>
        <taxon>Bacteria</taxon>
        <taxon>Bacillati</taxon>
        <taxon>Bacillota</taxon>
        <taxon>Bacilli</taxon>
        <taxon>Lactobacillales</taxon>
        <taxon>Streptococcaceae</taxon>
        <taxon>Streptococcus</taxon>
    </lineage>
</organism>
<keyword evidence="3" id="KW-1185">Reference proteome</keyword>
<feature type="transmembrane region" description="Helical" evidence="1">
    <location>
        <begin position="210"/>
        <end position="227"/>
    </location>
</feature>